<reference evidence="1" key="1">
    <citation type="submission" date="2023-06" db="EMBL/GenBank/DDBJ databases">
        <title>Draft genome sequence of Nocardioides sp. SOB77.</title>
        <authorList>
            <person name="Zhang G."/>
        </authorList>
    </citation>
    <scope>NUCLEOTIDE SEQUENCE</scope>
    <source>
        <strain evidence="1">SOB77</strain>
    </source>
</reference>
<evidence type="ECO:0000313" key="1">
    <source>
        <dbReference type="EMBL" id="MDN4171377.1"/>
    </source>
</evidence>
<evidence type="ECO:0008006" key="3">
    <source>
        <dbReference type="Google" id="ProtNLM"/>
    </source>
</evidence>
<protein>
    <recommendedName>
        <fullName evidence="3">DUF4406 domain-containing protein</fullName>
    </recommendedName>
</protein>
<keyword evidence="2" id="KW-1185">Reference proteome</keyword>
<gene>
    <name evidence="1" type="ORF">QWY28_00310</name>
</gene>
<organism evidence="1 2">
    <name type="scientific">Nocardioides oceani</name>
    <dbReference type="NCBI Taxonomy" id="3058369"/>
    <lineage>
        <taxon>Bacteria</taxon>
        <taxon>Bacillati</taxon>
        <taxon>Actinomycetota</taxon>
        <taxon>Actinomycetes</taxon>
        <taxon>Propionibacteriales</taxon>
        <taxon>Nocardioidaceae</taxon>
        <taxon>Nocardioides</taxon>
    </lineage>
</organism>
<comment type="caution">
    <text evidence="1">The sequence shown here is derived from an EMBL/GenBank/DDBJ whole genome shotgun (WGS) entry which is preliminary data.</text>
</comment>
<proteinExistence type="predicted"/>
<dbReference type="EMBL" id="JAUHJQ010000001">
    <property type="protein sequence ID" value="MDN4171377.1"/>
    <property type="molecule type" value="Genomic_DNA"/>
</dbReference>
<dbReference type="RefSeq" id="WP_300950306.1">
    <property type="nucleotide sequence ID" value="NZ_JAUHJQ010000001.1"/>
</dbReference>
<name>A0ABT8FAD9_9ACTN</name>
<evidence type="ECO:0000313" key="2">
    <source>
        <dbReference type="Proteomes" id="UP001168620"/>
    </source>
</evidence>
<sequence>MSTDRTVITLCGSLRFRDAFERLAADLTLAGHEVLVPTLLPAGAEPDAEERARLGEAHLRRIESADEVLVVDVGGYVGDSTRREVEHARSRGIRVRFLEPPTEGDLVDG</sequence>
<dbReference type="Proteomes" id="UP001168620">
    <property type="component" value="Unassembled WGS sequence"/>
</dbReference>
<accession>A0ABT8FAD9</accession>